<feature type="compositionally biased region" description="Low complexity" evidence="1">
    <location>
        <begin position="65"/>
        <end position="79"/>
    </location>
</feature>
<comment type="caution">
    <text evidence="2">The sequence shown here is derived from an EMBL/GenBank/DDBJ whole genome shotgun (WGS) entry which is preliminary data.</text>
</comment>
<protein>
    <submittedName>
        <fullName evidence="2">Uncharacterized protein</fullName>
    </submittedName>
</protein>
<keyword evidence="3" id="KW-1185">Reference proteome</keyword>
<proteinExistence type="predicted"/>
<name>A0A9Q3HDW7_9BASI</name>
<evidence type="ECO:0000313" key="2">
    <source>
        <dbReference type="EMBL" id="MBW0501296.1"/>
    </source>
</evidence>
<organism evidence="2 3">
    <name type="scientific">Austropuccinia psidii MF-1</name>
    <dbReference type="NCBI Taxonomy" id="1389203"/>
    <lineage>
        <taxon>Eukaryota</taxon>
        <taxon>Fungi</taxon>
        <taxon>Dikarya</taxon>
        <taxon>Basidiomycota</taxon>
        <taxon>Pucciniomycotina</taxon>
        <taxon>Pucciniomycetes</taxon>
        <taxon>Pucciniales</taxon>
        <taxon>Sphaerophragmiaceae</taxon>
        <taxon>Austropuccinia</taxon>
    </lineage>
</organism>
<dbReference type="Proteomes" id="UP000765509">
    <property type="component" value="Unassembled WGS sequence"/>
</dbReference>
<gene>
    <name evidence="2" type="ORF">O181_041011</name>
</gene>
<dbReference type="AlphaFoldDB" id="A0A9Q3HDW7"/>
<feature type="region of interest" description="Disordered" evidence="1">
    <location>
        <begin position="55"/>
        <end position="109"/>
    </location>
</feature>
<evidence type="ECO:0000256" key="1">
    <source>
        <dbReference type="SAM" id="MobiDB-lite"/>
    </source>
</evidence>
<feature type="compositionally biased region" description="Basic and acidic residues" evidence="1">
    <location>
        <begin position="80"/>
        <end position="92"/>
    </location>
</feature>
<sequence length="245" mass="27845">MNFYLYIKSFLGQEKTIDLLVGCSSLSSKDNVKKIKNWLKNQSVLSIDQKKELEMTPDLEKEGPVSSTSSRSVQRQAQRTSEETERSQEPSRKGKRKIQLAQTLPKGVQDPPIGAFRSGQCLQYAQDSYGIHSQGELEYEQDFSTQIKQEIQFVRTSINVELGEIDPKLTKLTLDINYLKNNNKNSAELHNSTIAQLELISNSCDRIESKYQVHDDEMEGIFTTNINDNLKILKDHVLTVGDNTN</sequence>
<accession>A0A9Q3HDW7</accession>
<reference evidence="2" key="1">
    <citation type="submission" date="2021-03" db="EMBL/GenBank/DDBJ databases">
        <title>Draft genome sequence of rust myrtle Austropuccinia psidii MF-1, a brazilian biotype.</title>
        <authorList>
            <person name="Quecine M.C."/>
            <person name="Pachon D.M.R."/>
            <person name="Bonatelli M.L."/>
            <person name="Correr F.H."/>
            <person name="Franceschini L.M."/>
            <person name="Leite T.F."/>
            <person name="Margarido G.R.A."/>
            <person name="Almeida C.A."/>
            <person name="Ferrarezi J.A."/>
            <person name="Labate C.A."/>
        </authorList>
    </citation>
    <scope>NUCLEOTIDE SEQUENCE</scope>
    <source>
        <strain evidence="2">MF-1</strain>
    </source>
</reference>
<evidence type="ECO:0000313" key="3">
    <source>
        <dbReference type="Proteomes" id="UP000765509"/>
    </source>
</evidence>
<dbReference type="EMBL" id="AVOT02016250">
    <property type="protein sequence ID" value="MBW0501296.1"/>
    <property type="molecule type" value="Genomic_DNA"/>
</dbReference>